<accession>A0ABD6ACS0</accession>
<comment type="similarity">
    <text evidence="3 9 10">Belongs to the FBPase class 1 family.</text>
</comment>
<feature type="binding site" evidence="9">
    <location>
        <position position="109"/>
    </location>
    <ligand>
        <name>Mg(2+)</name>
        <dbReference type="ChEBI" id="CHEBI:18420"/>
        <label>2</label>
    </ligand>
</feature>
<evidence type="ECO:0000256" key="4">
    <source>
        <dbReference type="ARBA" id="ARBA00022490"/>
    </source>
</evidence>
<dbReference type="Pfam" id="PF18913">
    <property type="entry name" value="FBPase_C"/>
    <property type="match status" value="1"/>
</dbReference>
<evidence type="ECO:0000256" key="6">
    <source>
        <dbReference type="ARBA" id="ARBA00022801"/>
    </source>
</evidence>
<feature type="binding site" evidence="9">
    <location>
        <position position="217"/>
    </location>
    <ligand>
        <name>substrate</name>
    </ligand>
</feature>
<dbReference type="PRINTS" id="PR00115">
    <property type="entry name" value="F16BPHPHTASE"/>
</dbReference>
<feature type="region of interest" description="Disordered" evidence="11">
    <location>
        <begin position="70"/>
        <end position="103"/>
    </location>
</feature>
<evidence type="ECO:0000259" key="12">
    <source>
        <dbReference type="Pfam" id="PF00316"/>
    </source>
</evidence>
<evidence type="ECO:0000256" key="9">
    <source>
        <dbReference type="HAMAP-Rule" id="MF_01855"/>
    </source>
</evidence>
<dbReference type="Pfam" id="PF00316">
    <property type="entry name" value="FBPase"/>
    <property type="match status" value="1"/>
</dbReference>
<feature type="domain" description="Fructose-1-6-bisphosphatase class 1 C-terminal" evidence="13">
    <location>
        <begin position="182"/>
        <end position="304"/>
    </location>
</feature>
<comment type="subunit">
    <text evidence="9">Homotetramer.</text>
</comment>
<dbReference type="EC" id="3.1.3.11" evidence="9"/>
<comment type="catalytic activity">
    <reaction evidence="1 9">
        <text>beta-D-fructose 1,6-bisphosphate + H2O = beta-D-fructose 6-phosphate + phosphate</text>
        <dbReference type="Rhea" id="RHEA:11064"/>
        <dbReference type="ChEBI" id="CHEBI:15377"/>
        <dbReference type="ChEBI" id="CHEBI:32966"/>
        <dbReference type="ChEBI" id="CHEBI:43474"/>
        <dbReference type="ChEBI" id="CHEBI:57634"/>
        <dbReference type="EC" id="3.1.3.11"/>
    </reaction>
</comment>
<dbReference type="InterPro" id="IPR020548">
    <property type="entry name" value="Fructose_bisphosphatase_AS"/>
</dbReference>
<evidence type="ECO:0000256" key="8">
    <source>
        <dbReference type="ARBA" id="ARBA00023277"/>
    </source>
</evidence>
<evidence type="ECO:0000256" key="7">
    <source>
        <dbReference type="ARBA" id="ARBA00022842"/>
    </source>
</evidence>
<dbReference type="GO" id="GO:0000287">
    <property type="term" value="F:magnesium ion binding"/>
    <property type="evidence" value="ECO:0007669"/>
    <property type="project" value="UniProtKB-UniRule"/>
</dbReference>
<evidence type="ECO:0000313" key="14">
    <source>
        <dbReference type="EMBL" id="MFC7317981.1"/>
    </source>
</evidence>
<dbReference type="InterPro" id="IPR033391">
    <property type="entry name" value="FBPase_N"/>
</dbReference>
<comment type="subcellular location">
    <subcellularLocation>
        <location evidence="9">Cytoplasm</location>
    </subcellularLocation>
</comment>
<feature type="binding site" evidence="9">
    <location>
        <position position="109"/>
    </location>
    <ligand>
        <name>Mg(2+)</name>
        <dbReference type="ChEBI" id="CHEBI:18420"/>
        <label>1</label>
    </ligand>
</feature>
<evidence type="ECO:0000259" key="13">
    <source>
        <dbReference type="Pfam" id="PF18913"/>
    </source>
</evidence>
<dbReference type="InterPro" id="IPR000146">
    <property type="entry name" value="FBPase_class-1"/>
</dbReference>
<evidence type="ECO:0000256" key="3">
    <source>
        <dbReference type="ARBA" id="ARBA00010941"/>
    </source>
</evidence>
<evidence type="ECO:0000256" key="2">
    <source>
        <dbReference type="ARBA" id="ARBA00005215"/>
    </source>
</evidence>
<evidence type="ECO:0000256" key="11">
    <source>
        <dbReference type="SAM" id="MobiDB-lite"/>
    </source>
</evidence>
<comment type="caution">
    <text evidence="9">Lacks conserved residue(s) required for the propagation of feature annotation.</text>
</comment>
<feature type="binding site" evidence="9">
    <location>
        <position position="111"/>
    </location>
    <ligand>
        <name>Mg(2+)</name>
        <dbReference type="ChEBI" id="CHEBI:18420"/>
        <label>1</label>
    </ligand>
</feature>
<dbReference type="Gene3D" id="3.40.190.80">
    <property type="match status" value="1"/>
</dbReference>
<dbReference type="InterPro" id="IPR028343">
    <property type="entry name" value="FBPtase"/>
</dbReference>
<proteinExistence type="inferred from homology"/>
<feature type="binding site" evidence="9">
    <location>
        <begin position="112"/>
        <end position="115"/>
    </location>
    <ligand>
        <name>substrate</name>
    </ligand>
</feature>
<dbReference type="PROSITE" id="PS00124">
    <property type="entry name" value="FBPASE"/>
    <property type="match status" value="1"/>
</dbReference>
<dbReference type="PANTHER" id="PTHR11556">
    <property type="entry name" value="FRUCTOSE-1,6-BISPHOSPHATASE-RELATED"/>
    <property type="match status" value="1"/>
</dbReference>
<comment type="caution">
    <text evidence="14">The sequence shown here is derived from an EMBL/GenBank/DDBJ whole genome shotgun (WGS) entry which is preliminary data.</text>
</comment>
<comment type="cofactor">
    <cofactor evidence="9">
        <name>Mg(2+)</name>
        <dbReference type="ChEBI" id="CHEBI:18420"/>
    </cofactor>
    <text evidence="9">Binds 2 magnesium ions per subunit.</text>
</comment>
<reference evidence="14 15" key="1">
    <citation type="journal article" date="2019" name="Int. J. Syst. Evol. Microbiol.">
        <title>The Global Catalogue of Microorganisms (GCM) 10K type strain sequencing project: providing services to taxonomists for standard genome sequencing and annotation.</title>
        <authorList>
            <consortium name="The Broad Institute Genomics Platform"/>
            <consortium name="The Broad Institute Genome Sequencing Center for Infectious Disease"/>
            <person name="Wu L."/>
            <person name="Ma J."/>
        </authorList>
    </citation>
    <scope>NUCLEOTIDE SEQUENCE [LARGE SCALE GENOMIC DNA]</scope>
    <source>
        <strain evidence="14 15">PSR21</strain>
    </source>
</reference>
<dbReference type="PIRSF" id="PIRSF000904">
    <property type="entry name" value="FBPtase_SBPase"/>
    <property type="match status" value="1"/>
</dbReference>
<evidence type="ECO:0000256" key="1">
    <source>
        <dbReference type="ARBA" id="ARBA00001273"/>
    </source>
</evidence>
<feature type="binding site" evidence="9">
    <location>
        <position position="112"/>
    </location>
    <ligand>
        <name>Mg(2+)</name>
        <dbReference type="ChEBI" id="CHEBI:18420"/>
        <label>2</label>
    </ligand>
</feature>
<keyword evidence="5 9" id="KW-0479">Metal-binding</keyword>
<dbReference type="Gene3D" id="3.30.540.10">
    <property type="entry name" value="Fructose-1,6-Bisphosphatase, subunit A, domain 1"/>
    <property type="match status" value="1"/>
</dbReference>
<dbReference type="SUPFAM" id="SSF56655">
    <property type="entry name" value="Carbohydrate phosphatase"/>
    <property type="match status" value="1"/>
</dbReference>
<dbReference type="InterPro" id="IPR044015">
    <property type="entry name" value="FBPase_C_dom"/>
</dbReference>
<evidence type="ECO:0000256" key="5">
    <source>
        <dbReference type="ARBA" id="ARBA00022723"/>
    </source>
</evidence>
<gene>
    <name evidence="9" type="primary">fbp</name>
    <name evidence="14" type="ORF">ACFQPE_14430</name>
</gene>
<name>A0ABD6ACS0_9EURY</name>
<dbReference type="EMBL" id="JBHTBF010000002">
    <property type="protein sequence ID" value="MFC7317981.1"/>
    <property type="molecule type" value="Genomic_DNA"/>
</dbReference>
<protein>
    <recommendedName>
        <fullName evidence="9">Fructose-1,6-bisphosphatase class 1</fullName>
        <shortName evidence="9">FBPase class 1</shortName>
        <ecNumber evidence="9">3.1.3.11</ecNumber>
    </recommendedName>
    <alternativeName>
        <fullName evidence="9">D-fructose-1,6-bisphosphate 1-phosphohydrolase class 1</fullName>
    </alternativeName>
</protein>
<evidence type="ECO:0000256" key="10">
    <source>
        <dbReference type="RuleBase" id="RU000508"/>
    </source>
</evidence>
<dbReference type="GeneID" id="79315336"/>
<keyword evidence="8 9" id="KW-0119">Carbohydrate metabolism</keyword>
<dbReference type="GO" id="GO:0042132">
    <property type="term" value="F:fructose 1,6-bisphosphate 1-phosphatase activity"/>
    <property type="evidence" value="ECO:0007669"/>
    <property type="project" value="UniProtKB-UniRule"/>
</dbReference>
<dbReference type="GO" id="GO:0005737">
    <property type="term" value="C:cytoplasm"/>
    <property type="evidence" value="ECO:0007669"/>
    <property type="project" value="UniProtKB-SubCell"/>
</dbReference>
<feature type="domain" description="Fructose-1-6-bisphosphatase class I N-terminal" evidence="12">
    <location>
        <begin position="101"/>
        <end position="163"/>
    </location>
</feature>
<dbReference type="GO" id="GO:0006094">
    <property type="term" value="P:gluconeogenesis"/>
    <property type="evidence" value="ECO:0007669"/>
    <property type="project" value="UniProtKB-UniRule"/>
</dbReference>
<keyword evidence="15" id="KW-1185">Reference proteome</keyword>
<dbReference type="AlphaFoldDB" id="A0ABD6ACS0"/>
<organism evidence="14 15">
    <name type="scientific">Halomarina halobia</name>
    <dbReference type="NCBI Taxonomy" id="3033386"/>
    <lineage>
        <taxon>Archaea</taxon>
        <taxon>Methanobacteriati</taxon>
        <taxon>Methanobacteriota</taxon>
        <taxon>Stenosarchaea group</taxon>
        <taxon>Halobacteria</taxon>
        <taxon>Halobacteriales</taxon>
        <taxon>Natronomonadaceae</taxon>
        <taxon>Halomarina</taxon>
    </lineage>
</organism>
<dbReference type="RefSeq" id="WP_276302784.1">
    <property type="nucleotide sequence ID" value="NZ_CP119992.1"/>
</dbReference>
<sequence length="306" mass="32427">MSGDDVIEAVFEAVAAATPEIRESLVGRRRYEAGENPSGEQQLEADVYADQLFEERLLALDGVASYASEEREGIVRADGTSADADSTKGKTRAGSGGDGGDGDYHLALDPLDGSSNVKPNNVMGTIVGVYDEPLPAGGDALVAAGYVLYGPLTTMVTARDGRVTESVVHGGERHAATADLALPDDPTVYGFGGRVPDWTDEFAAYAREVERELKLRYGGAMIGDVSQVLTYGGIFAYPGLTTHPNGKLRLLFEGLPIAAIVETAGGASTDGERSLLERTPEELHERTPVFVGNREYVERAESALSE</sequence>
<keyword evidence="7 9" id="KW-0460">Magnesium</keyword>
<evidence type="ECO:0000313" key="15">
    <source>
        <dbReference type="Proteomes" id="UP001596547"/>
    </source>
</evidence>
<feature type="binding site" evidence="9">
    <location>
        <position position="253"/>
    </location>
    <ligand>
        <name>Mg(2+)</name>
        <dbReference type="ChEBI" id="CHEBI:18420"/>
        <label>2</label>
    </ligand>
</feature>
<keyword evidence="6 9" id="KW-0378">Hydrolase</keyword>
<keyword evidence="4 9" id="KW-0963">Cytoplasm</keyword>
<dbReference type="PANTHER" id="PTHR11556:SF35">
    <property type="entry name" value="SEDOHEPTULOSE-1,7-BISPHOSPHATASE, CHLOROPLASTIC"/>
    <property type="match status" value="1"/>
</dbReference>
<feature type="binding site" evidence="9">
    <location>
        <position position="69"/>
    </location>
    <ligand>
        <name>Mg(2+)</name>
        <dbReference type="ChEBI" id="CHEBI:18420"/>
        <label>1</label>
    </ligand>
</feature>
<dbReference type="HAMAP" id="MF_01855">
    <property type="entry name" value="FBPase_class1"/>
    <property type="match status" value="1"/>
</dbReference>
<comment type="pathway">
    <text evidence="2">Carbohydrate biosynthesis; Calvin cycle.</text>
</comment>
<dbReference type="Proteomes" id="UP001596547">
    <property type="component" value="Unassembled WGS sequence"/>
</dbReference>
<feature type="binding site" evidence="9">
    <location>
        <position position="247"/>
    </location>
    <ligand>
        <name>substrate</name>
    </ligand>
</feature>